<accession>A0A3B4FZ46</accession>
<dbReference type="AlphaFoldDB" id="A0A3B4FZ46"/>
<dbReference type="Ensembl" id="ENSPNYT00000016297.1">
    <property type="protein sequence ID" value="ENSPNYP00000015895.1"/>
    <property type="gene ID" value="ENSPNYG00000012040.1"/>
</dbReference>
<organism evidence="1">
    <name type="scientific">Pundamilia nyererei</name>
    <dbReference type="NCBI Taxonomy" id="303518"/>
    <lineage>
        <taxon>Eukaryota</taxon>
        <taxon>Metazoa</taxon>
        <taxon>Chordata</taxon>
        <taxon>Craniata</taxon>
        <taxon>Vertebrata</taxon>
        <taxon>Euteleostomi</taxon>
        <taxon>Actinopterygii</taxon>
        <taxon>Neopterygii</taxon>
        <taxon>Teleostei</taxon>
        <taxon>Neoteleostei</taxon>
        <taxon>Acanthomorphata</taxon>
        <taxon>Ovalentaria</taxon>
        <taxon>Cichlomorphae</taxon>
        <taxon>Cichliformes</taxon>
        <taxon>Cichlidae</taxon>
        <taxon>African cichlids</taxon>
        <taxon>Pseudocrenilabrinae</taxon>
        <taxon>Haplochromini</taxon>
        <taxon>Pundamilia</taxon>
    </lineage>
</organism>
<evidence type="ECO:0000313" key="1">
    <source>
        <dbReference type="Ensembl" id="ENSPNYP00000015895.1"/>
    </source>
</evidence>
<dbReference type="STRING" id="303518.ENSPNYP00000015895"/>
<dbReference type="Gene3D" id="3.60.10.10">
    <property type="entry name" value="Endonuclease/exonuclease/phosphatase"/>
    <property type="match status" value="1"/>
</dbReference>
<protein>
    <submittedName>
        <fullName evidence="1">Uncharacterized protein</fullName>
    </submittedName>
</protein>
<dbReference type="GeneTree" id="ENSGT00990000205182"/>
<sequence length="150" mass="16823">MANNLSFELFKEIKDKEGRYIILKGKILNSVLTFVCIYAPPNSPKSFFKDLFDLISVEADGICICAGDLILNYNLDTTTQTRWKTHISRHLNLTLEETGLVDVWRLLHPRQLLGLPITRTPPSSWTSGSPSLLVLLAPSTSLSRSSLEYA</sequence>
<reference evidence="1" key="1">
    <citation type="submission" date="2023-09" db="UniProtKB">
        <authorList>
            <consortium name="Ensembl"/>
        </authorList>
    </citation>
    <scope>IDENTIFICATION</scope>
</reference>
<dbReference type="SUPFAM" id="SSF56219">
    <property type="entry name" value="DNase I-like"/>
    <property type="match status" value="1"/>
</dbReference>
<name>A0A3B4FZ46_9CICH</name>
<dbReference type="InterPro" id="IPR036691">
    <property type="entry name" value="Endo/exonu/phosph_ase_sf"/>
</dbReference>
<proteinExistence type="predicted"/>